<reference evidence="2 3" key="1">
    <citation type="journal article" date="2016" name="Front. Microbiol.">
        <title>Genomic Resource of Rice Seed Associated Bacteria.</title>
        <authorList>
            <person name="Midha S."/>
            <person name="Bansal K."/>
            <person name="Sharma S."/>
            <person name="Kumar N."/>
            <person name="Patil P.P."/>
            <person name="Chaudhry V."/>
            <person name="Patil P.B."/>
        </authorList>
    </citation>
    <scope>NUCLEOTIDE SEQUENCE [LARGE SCALE GENOMIC DNA]</scope>
    <source>
        <strain evidence="2 3">NS220</strain>
    </source>
</reference>
<proteinExistence type="predicted"/>
<dbReference type="InterPro" id="IPR036388">
    <property type="entry name" value="WH-like_DNA-bd_sf"/>
</dbReference>
<feature type="region of interest" description="Disordered" evidence="1">
    <location>
        <begin position="1"/>
        <end position="21"/>
    </location>
</feature>
<accession>A0A147EUS7</accession>
<evidence type="ECO:0008006" key="4">
    <source>
        <dbReference type="Google" id="ProtNLM"/>
    </source>
</evidence>
<protein>
    <recommendedName>
        <fullName evidence="4">HTH marR-type domain-containing protein</fullName>
    </recommendedName>
</protein>
<evidence type="ECO:0000313" key="3">
    <source>
        <dbReference type="Proteomes" id="UP000075025"/>
    </source>
</evidence>
<name>A0A147EUS7_MICTE</name>
<evidence type="ECO:0000256" key="1">
    <source>
        <dbReference type="SAM" id="MobiDB-lite"/>
    </source>
</evidence>
<dbReference type="SUPFAM" id="SSF46785">
    <property type="entry name" value="Winged helix' DNA-binding domain"/>
    <property type="match status" value="1"/>
</dbReference>
<dbReference type="InterPro" id="IPR036390">
    <property type="entry name" value="WH_DNA-bd_sf"/>
</dbReference>
<comment type="caution">
    <text evidence="2">The sequence shown here is derived from an EMBL/GenBank/DDBJ whole genome shotgun (WGS) entry which is preliminary data.</text>
</comment>
<dbReference type="Gene3D" id="1.10.10.10">
    <property type="entry name" value="Winged helix-like DNA-binding domain superfamily/Winged helix DNA-binding domain"/>
    <property type="match status" value="1"/>
</dbReference>
<evidence type="ECO:0000313" key="2">
    <source>
        <dbReference type="EMBL" id="KTR93128.1"/>
    </source>
</evidence>
<dbReference type="Proteomes" id="UP000075025">
    <property type="component" value="Unassembled WGS sequence"/>
</dbReference>
<organism evidence="2 3">
    <name type="scientific">Microbacterium testaceum</name>
    <name type="common">Aureobacterium testaceum</name>
    <name type="synonym">Brevibacterium testaceum</name>
    <dbReference type="NCBI Taxonomy" id="2033"/>
    <lineage>
        <taxon>Bacteria</taxon>
        <taxon>Bacillati</taxon>
        <taxon>Actinomycetota</taxon>
        <taxon>Actinomycetes</taxon>
        <taxon>Micrococcales</taxon>
        <taxon>Microbacteriaceae</taxon>
        <taxon>Microbacterium</taxon>
    </lineage>
</organism>
<dbReference type="PATRIC" id="fig|2033.6.peg.4011"/>
<sequence length="109" mass="12047">MDVMAENGAMPRLTGARDGMPEGAVRAQRVVSTVSRLELARFLRHSPGATRQEIADGSGLTYETVRKEIAHLVQLGYVSIDGQGRNERFTFDGKRYSRDLGQLFGYVGE</sequence>
<dbReference type="AlphaFoldDB" id="A0A147EUS7"/>
<dbReference type="EMBL" id="LDRT01000096">
    <property type="protein sequence ID" value="KTR93128.1"/>
    <property type="molecule type" value="Genomic_DNA"/>
</dbReference>
<gene>
    <name evidence="2" type="ORF">NS220_13485</name>
</gene>